<dbReference type="InterPro" id="IPR013465">
    <property type="entry name" value="Thymidine_Pase"/>
</dbReference>
<evidence type="ECO:0000313" key="9">
    <source>
        <dbReference type="EMBL" id="MCL1627984.1"/>
    </source>
</evidence>
<evidence type="ECO:0000256" key="2">
    <source>
        <dbReference type="ARBA" id="ARBA00011738"/>
    </source>
</evidence>
<dbReference type="Pfam" id="PF02885">
    <property type="entry name" value="Glycos_trans_3N"/>
    <property type="match status" value="1"/>
</dbReference>
<keyword evidence="5 7" id="KW-0808">Transferase</keyword>
<dbReference type="PANTHER" id="PTHR10515:SF0">
    <property type="entry name" value="THYMIDINE PHOSPHORYLASE"/>
    <property type="match status" value="1"/>
</dbReference>
<dbReference type="SMART" id="SM00941">
    <property type="entry name" value="PYNP_C"/>
    <property type="match status" value="1"/>
</dbReference>
<dbReference type="InterPro" id="IPR000312">
    <property type="entry name" value="Glycosyl_Trfase_fam3"/>
</dbReference>
<dbReference type="InterPro" id="IPR017459">
    <property type="entry name" value="Glycosyl_Trfase_fam3_N_dom"/>
</dbReference>
<dbReference type="SUPFAM" id="SSF52418">
    <property type="entry name" value="Nucleoside phosphorylase/phosphoribosyltransferase catalytic domain"/>
    <property type="match status" value="1"/>
</dbReference>
<dbReference type="PANTHER" id="PTHR10515">
    <property type="entry name" value="THYMIDINE PHOSPHORYLASE"/>
    <property type="match status" value="1"/>
</dbReference>
<keyword evidence="4 7" id="KW-0328">Glycosyltransferase</keyword>
<dbReference type="Gene3D" id="1.20.970.10">
    <property type="entry name" value="Transferase, Pyrimidine Nucleoside Phosphorylase, Chain C"/>
    <property type="match status" value="1"/>
</dbReference>
<dbReference type="PIRSF" id="PIRSF000478">
    <property type="entry name" value="TP_PyNP"/>
    <property type="match status" value="1"/>
</dbReference>
<dbReference type="InterPro" id="IPR018090">
    <property type="entry name" value="Pyrmidine_PPas_bac/euk"/>
</dbReference>
<dbReference type="Pfam" id="PF00591">
    <property type="entry name" value="Glycos_transf_3"/>
    <property type="match status" value="1"/>
</dbReference>
<gene>
    <name evidence="7" type="primary">deoA</name>
    <name evidence="9" type="ORF">M3N55_04515</name>
</gene>
<proteinExistence type="inferred from homology"/>
<comment type="similarity">
    <text evidence="1 7">Belongs to the thymidine/pyrimidine-nucleoside phosphorylase family.</text>
</comment>
<dbReference type="InterPro" id="IPR013102">
    <property type="entry name" value="PYNP_C"/>
</dbReference>
<evidence type="ECO:0000256" key="7">
    <source>
        <dbReference type="HAMAP-Rule" id="MF_01628"/>
    </source>
</evidence>
<dbReference type="EC" id="2.4.2.4" evidence="3 7"/>
<dbReference type="NCBIfam" id="TIGR02644">
    <property type="entry name" value="Y_phosphoryl"/>
    <property type="match status" value="1"/>
</dbReference>
<dbReference type="InterPro" id="IPR017872">
    <property type="entry name" value="Pyrmidine_PPase_CS"/>
</dbReference>
<comment type="catalytic activity">
    <reaction evidence="6 7">
        <text>thymidine + phosphate = 2-deoxy-alpha-D-ribose 1-phosphate + thymine</text>
        <dbReference type="Rhea" id="RHEA:16037"/>
        <dbReference type="ChEBI" id="CHEBI:17748"/>
        <dbReference type="ChEBI" id="CHEBI:17821"/>
        <dbReference type="ChEBI" id="CHEBI:43474"/>
        <dbReference type="ChEBI" id="CHEBI:57259"/>
        <dbReference type="EC" id="2.4.2.4"/>
    </reaction>
</comment>
<feature type="domain" description="Pyrimidine nucleoside phosphorylase C-terminal" evidence="8">
    <location>
        <begin position="346"/>
        <end position="420"/>
    </location>
</feature>
<dbReference type="EMBL" id="JALZWP010000003">
    <property type="protein sequence ID" value="MCL1627984.1"/>
    <property type="molecule type" value="Genomic_DNA"/>
</dbReference>
<evidence type="ECO:0000259" key="8">
    <source>
        <dbReference type="SMART" id="SM00941"/>
    </source>
</evidence>
<dbReference type="HAMAP" id="MF_01628">
    <property type="entry name" value="Thymid_phosp"/>
    <property type="match status" value="1"/>
</dbReference>
<evidence type="ECO:0000256" key="4">
    <source>
        <dbReference type="ARBA" id="ARBA00022676"/>
    </source>
</evidence>
<dbReference type="InterPro" id="IPR035902">
    <property type="entry name" value="Nuc_phospho_transferase"/>
</dbReference>
<dbReference type="Pfam" id="PF07831">
    <property type="entry name" value="PYNP_C"/>
    <property type="match status" value="1"/>
</dbReference>
<comment type="caution">
    <text evidence="9">The sequence shown here is derived from an EMBL/GenBank/DDBJ whole genome shotgun (WGS) entry which is preliminary data.</text>
</comment>
<comment type="function">
    <text evidence="7">The enzymes which catalyze the reversible phosphorolysis of pyrimidine nucleosides are involved in the degradation of these compounds and in their utilization as carbon and energy sources, or in the rescue of pyrimidine bases for nucleotide synthesis.</text>
</comment>
<dbReference type="RefSeq" id="WP_249056811.1">
    <property type="nucleotide sequence ID" value="NZ_JALZWP010000003.1"/>
</dbReference>
<dbReference type="InterPro" id="IPR036566">
    <property type="entry name" value="PYNP-like_C_sf"/>
</dbReference>
<dbReference type="Gene3D" id="3.40.1030.10">
    <property type="entry name" value="Nucleoside phosphorylase/phosphoribosyltransferase catalytic domain"/>
    <property type="match status" value="1"/>
</dbReference>
<reference evidence="9 10" key="1">
    <citation type="submission" date="2022-05" db="EMBL/GenBank/DDBJ databases">
        <title>Seasonal and diel survey of microbial diversity of the Tyrrhenian coast.</title>
        <authorList>
            <person name="Gattoni G."/>
            <person name="Corral P."/>
        </authorList>
    </citation>
    <scope>NUCLEOTIDE SEQUENCE [LARGE SCALE GENOMIC DNA]</scope>
    <source>
        <strain evidence="9 10">V10</strain>
    </source>
</reference>
<evidence type="ECO:0000256" key="5">
    <source>
        <dbReference type="ARBA" id="ARBA00022679"/>
    </source>
</evidence>
<dbReference type="SUPFAM" id="SSF47648">
    <property type="entry name" value="Nucleoside phosphorylase/phosphoribosyltransferase N-terminal domain"/>
    <property type="match status" value="1"/>
</dbReference>
<dbReference type="GO" id="GO:0009032">
    <property type="term" value="F:thymidine phosphorylase activity"/>
    <property type="evidence" value="ECO:0007669"/>
    <property type="project" value="UniProtKB-EC"/>
</dbReference>
<accession>A0ABT0LZE4</accession>
<sequence length="433" mass="43601">MLYQDLIALKRDGAALSSDQIATLARGLSDGSLSDAQAGALAMAIVLRGMDAAETAALTLAMRDSGQKLHWDTGPVIDKHSTGGVGDTVSVVLAPALAACGAVVPMISGRGLGHTGGTLDKLEAIPGYIVNPDPTRLRAVVAGAGCAIVGASAELAPADRRLYAIRDVTATVASQPLIVASILSKKLAAGVQGLVLDVKTGSGAFISNPSDARTLAQTLVDVSTRAGCPARAVLSDMSQPLAPAAGNLVELTVALELLRGNAAAAPRLHEMVLVLGGEALTLSGLVRDAAEGRARIAETLGCGAAAELFGRMVAGLGGPNDFVERSAVYLERAPVIRAIPAAVAGRVAGYDTRAIGQAVIGLGGGRRAASDKIDPHVGFSAIAPIGADLSMGDPLGMVHAATDADAQTASAAFQTACQIARQATEPVLVSEII</sequence>
<dbReference type="InterPro" id="IPR036320">
    <property type="entry name" value="Glycosyl_Trfase_fam3_N_dom_sf"/>
</dbReference>
<dbReference type="InterPro" id="IPR000053">
    <property type="entry name" value="Thymidine/pyrmidine_PPase"/>
</dbReference>
<protein>
    <recommendedName>
        <fullName evidence="3 7">Thymidine phosphorylase</fullName>
        <ecNumber evidence="3 7">2.4.2.4</ecNumber>
    </recommendedName>
    <alternativeName>
        <fullName evidence="7">TdRPase</fullName>
    </alternativeName>
</protein>
<evidence type="ECO:0000256" key="6">
    <source>
        <dbReference type="ARBA" id="ARBA00048550"/>
    </source>
</evidence>
<evidence type="ECO:0000313" key="10">
    <source>
        <dbReference type="Proteomes" id="UP001202550"/>
    </source>
</evidence>
<comment type="subunit">
    <text evidence="2 7">Homodimer.</text>
</comment>
<dbReference type="Gene3D" id="3.90.1170.30">
    <property type="entry name" value="Pyrimidine nucleoside phosphorylase-like, C-terminal domain"/>
    <property type="match status" value="1"/>
</dbReference>
<name>A0ABT0LZE4_9RHOB</name>
<dbReference type="PROSITE" id="PS00647">
    <property type="entry name" value="THYMID_PHOSPHORYLASE"/>
    <property type="match status" value="1"/>
</dbReference>
<organism evidence="9 10">
    <name type="scientific">Roseinatronobacter domitianus</name>
    <dbReference type="NCBI Taxonomy" id="2940293"/>
    <lineage>
        <taxon>Bacteria</taxon>
        <taxon>Pseudomonadati</taxon>
        <taxon>Pseudomonadota</taxon>
        <taxon>Alphaproteobacteria</taxon>
        <taxon>Rhodobacterales</taxon>
        <taxon>Paracoccaceae</taxon>
        <taxon>Roseinatronobacter</taxon>
    </lineage>
</organism>
<evidence type="ECO:0000256" key="1">
    <source>
        <dbReference type="ARBA" id="ARBA00006915"/>
    </source>
</evidence>
<evidence type="ECO:0000256" key="3">
    <source>
        <dbReference type="ARBA" id="ARBA00011892"/>
    </source>
</evidence>
<dbReference type="NCBIfam" id="NF004490">
    <property type="entry name" value="PRK05820.1"/>
    <property type="match status" value="1"/>
</dbReference>
<keyword evidence="10" id="KW-1185">Reference proteome</keyword>
<dbReference type="SUPFAM" id="SSF54680">
    <property type="entry name" value="Pyrimidine nucleoside phosphorylase C-terminal domain"/>
    <property type="match status" value="1"/>
</dbReference>
<dbReference type="Proteomes" id="UP001202550">
    <property type="component" value="Unassembled WGS sequence"/>
</dbReference>
<comment type="pathway">
    <text evidence="7">Pyrimidine metabolism; dTMP biosynthesis via salvage pathway; dTMP from thymine: step 1/2.</text>
</comment>